<organism evidence="1 2">
    <name type="scientific">Scleroderma citrinum Foug A</name>
    <dbReference type="NCBI Taxonomy" id="1036808"/>
    <lineage>
        <taxon>Eukaryota</taxon>
        <taxon>Fungi</taxon>
        <taxon>Dikarya</taxon>
        <taxon>Basidiomycota</taxon>
        <taxon>Agaricomycotina</taxon>
        <taxon>Agaricomycetes</taxon>
        <taxon>Agaricomycetidae</taxon>
        <taxon>Boletales</taxon>
        <taxon>Sclerodermatineae</taxon>
        <taxon>Sclerodermataceae</taxon>
        <taxon>Scleroderma</taxon>
    </lineage>
</organism>
<dbReference type="OrthoDB" id="2676358at2759"/>
<reference evidence="1 2" key="1">
    <citation type="submission" date="2014-04" db="EMBL/GenBank/DDBJ databases">
        <authorList>
            <consortium name="DOE Joint Genome Institute"/>
            <person name="Kuo A."/>
            <person name="Kohler A."/>
            <person name="Nagy L.G."/>
            <person name="Floudas D."/>
            <person name="Copeland A."/>
            <person name="Barry K.W."/>
            <person name="Cichocki N."/>
            <person name="Veneault-Fourrey C."/>
            <person name="LaButti K."/>
            <person name="Lindquist E.A."/>
            <person name="Lipzen A."/>
            <person name="Lundell T."/>
            <person name="Morin E."/>
            <person name="Murat C."/>
            <person name="Sun H."/>
            <person name="Tunlid A."/>
            <person name="Henrissat B."/>
            <person name="Grigoriev I.V."/>
            <person name="Hibbett D.S."/>
            <person name="Martin F."/>
            <person name="Nordberg H.P."/>
            <person name="Cantor M.N."/>
            <person name="Hua S.X."/>
        </authorList>
    </citation>
    <scope>NUCLEOTIDE SEQUENCE [LARGE SCALE GENOMIC DNA]</scope>
    <source>
        <strain evidence="1 2">Foug A</strain>
    </source>
</reference>
<protein>
    <submittedName>
        <fullName evidence="1">Uncharacterized protein</fullName>
    </submittedName>
</protein>
<gene>
    <name evidence="1" type="ORF">SCLCIDRAFT_14870</name>
</gene>
<keyword evidence="2" id="KW-1185">Reference proteome</keyword>
<dbReference type="InParanoid" id="A0A0C3ALA7"/>
<name>A0A0C3ALA7_9AGAM</name>
<sequence length="112" mass="12280">MTLQPTWEIAPLSSTRLQWGELCAGRIHSCHTCRVVLLTGECPGFCCGPGGSKYHDVPALPPLPPQYQVFINHHDISQHSRILNLIFSFAALETSHAFPNMDGPPGFLTIQG</sequence>
<dbReference type="EMBL" id="KN822021">
    <property type="protein sequence ID" value="KIM65722.1"/>
    <property type="molecule type" value="Genomic_DNA"/>
</dbReference>
<dbReference type="AlphaFoldDB" id="A0A0C3ALA7"/>
<accession>A0A0C3ALA7</accession>
<evidence type="ECO:0000313" key="2">
    <source>
        <dbReference type="Proteomes" id="UP000053989"/>
    </source>
</evidence>
<dbReference type="STRING" id="1036808.A0A0C3ALA7"/>
<dbReference type="HOGENOM" id="CLU_160877_0_0_1"/>
<evidence type="ECO:0000313" key="1">
    <source>
        <dbReference type="EMBL" id="KIM65722.1"/>
    </source>
</evidence>
<dbReference type="Proteomes" id="UP000053989">
    <property type="component" value="Unassembled WGS sequence"/>
</dbReference>
<reference evidence="2" key="2">
    <citation type="submission" date="2015-01" db="EMBL/GenBank/DDBJ databases">
        <title>Evolutionary Origins and Diversification of the Mycorrhizal Mutualists.</title>
        <authorList>
            <consortium name="DOE Joint Genome Institute"/>
            <consortium name="Mycorrhizal Genomics Consortium"/>
            <person name="Kohler A."/>
            <person name="Kuo A."/>
            <person name="Nagy L.G."/>
            <person name="Floudas D."/>
            <person name="Copeland A."/>
            <person name="Barry K.W."/>
            <person name="Cichocki N."/>
            <person name="Veneault-Fourrey C."/>
            <person name="LaButti K."/>
            <person name="Lindquist E.A."/>
            <person name="Lipzen A."/>
            <person name="Lundell T."/>
            <person name="Morin E."/>
            <person name="Murat C."/>
            <person name="Riley R."/>
            <person name="Ohm R."/>
            <person name="Sun H."/>
            <person name="Tunlid A."/>
            <person name="Henrissat B."/>
            <person name="Grigoriev I.V."/>
            <person name="Hibbett D.S."/>
            <person name="Martin F."/>
        </authorList>
    </citation>
    <scope>NUCLEOTIDE SEQUENCE [LARGE SCALE GENOMIC DNA]</scope>
    <source>
        <strain evidence="2">Foug A</strain>
    </source>
</reference>
<proteinExistence type="predicted"/>